<feature type="signal peptide" evidence="1">
    <location>
        <begin position="1"/>
        <end position="28"/>
    </location>
</feature>
<dbReference type="AlphaFoldDB" id="A0A5N5DKE6"/>
<comment type="caution">
    <text evidence="2">The sequence shown here is derived from an EMBL/GenBank/DDBJ whole genome shotgun (WGS) entry which is preliminary data.</text>
</comment>
<protein>
    <submittedName>
        <fullName evidence="2">Uncharacterized protein</fullName>
    </submittedName>
</protein>
<sequence length="147" mass="16537">MHFATLTTLFLASTSMALPATMTPGAYATDIETSLDLNFTPTVNATTDGLTKRDWAYNVVKFCEHANGKGKCAKQSFRHALCYNLDRWWNDRVSSIYPNPNTYCRMHVNRDCRGGAMAVGPNWSIADLKTINWNDKMSSMDCFSQAY</sequence>
<keyword evidence="1" id="KW-0732">Signal</keyword>
<feature type="chain" id="PRO_5024905643" evidence="1">
    <location>
        <begin position="29"/>
        <end position="147"/>
    </location>
</feature>
<proteinExistence type="predicted"/>
<dbReference type="Proteomes" id="UP000325902">
    <property type="component" value="Unassembled WGS sequence"/>
</dbReference>
<dbReference type="EMBL" id="VCHE01000015">
    <property type="protein sequence ID" value="KAB2577801.1"/>
    <property type="molecule type" value="Genomic_DNA"/>
</dbReference>
<dbReference type="Gene3D" id="2.60.20.10">
    <property type="entry name" value="Crystallins"/>
    <property type="match status" value="1"/>
</dbReference>
<accession>A0A5N5DKE6</accession>
<dbReference type="InterPro" id="IPR011024">
    <property type="entry name" value="G_crystallin-like"/>
</dbReference>
<name>A0A5N5DKE6_9PEZI</name>
<evidence type="ECO:0000256" key="1">
    <source>
        <dbReference type="SAM" id="SignalP"/>
    </source>
</evidence>
<gene>
    <name evidence="2" type="ORF">DBV05_g3619</name>
</gene>
<evidence type="ECO:0000313" key="3">
    <source>
        <dbReference type="Proteomes" id="UP000325902"/>
    </source>
</evidence>
<reference evidence="2 3" key="1">
    <citation type="journal article" date="2019" name="Sci. Rep.">
        <title>A multi-omics analysis of the grapevine pathogen Lasiodiplodia theobromae reveals that temperature affects the expression of virulence- and pathogenicity-related genes.</title>
        <authorList>
            <person name="Felix C."/>
            <person name="Meneses R."/>
            <person name="Goncalves M.F.M."/>
            <person name="Tilleman L."/>
            <person name="Duarte A.S."/>
            <person name="Jorrin-Novo J.V."/>
            <person name="Van de Peer Y."/>
            <person name="Deforce D."/>
            <person name="Van Nieuwerburgh F."/>
            <person name="Esteves A.C."/>
            <person name="Alves A."/>
        </authorList>
    </citation>
    <scope>NUCLEOTIDE SEQUENCE [LARGE SCALE GENOMIC DNA]</scope>
    <source>
        <strain evidence="2 3">LA-SOL3</strain>
    </source>
</reference>
<organism evidence="2 3">
    <name type="scientific">Lasiodiplodia theobromae</name>
    <dbReference type="NCBI Taxonomy" id="45133"/>
    <lineage>
        <taxon>Eukaryota</taxon>
        <taxon>Fungi</taxon>
        <taxon>Dikarya</taxon>
        <taxon>Ascomycota</taxon>
        <taxon>Pezizomycotina</taxon>
        <taxon>Dothideomycetes</taxon>
        <taxon>Dothideomycetes incertae sedis</taxon>
        <taxon>Botryosphaeriales</taxon>
        <taxon>Botryosphaeriaceae</taxon>
        <taxon>Lasiodiplodia</taxon>
    </lineage>
</organism>
<evidence type="ECO:0000313" key="2">
    <source>
        <dbReference type="EMBL" id="KAB2577801.1"/>
    </source>
</evidence>
<dbReference type="SUPFAM" id="SSF49695">
    <property type="entry name" value="gamma-Crystallin-like"/>
    <property type="match status" value="1"/>
</dbReference>
<keyword evidence="3" id="KW-1185">Reference proteome</keyword>
<dbReference type="OrthoDB" id="2910287at2759"/>